<evidence type="ECO:0000313" key="11">
    <source>
        <dbReference type="EMBL" id="HIU24711.1"/>
    </source>
</evidence>
<dbReference type="Pfam" id="PF20791">
    <property type="entry name" value="Acyl-ACP_TE_C"/>
    <property type="match status" value="1"/>
</dbReference>
<keyword evidence="6" id="KW-0443">Lipid metabolism</keyword>
<evidence type="ECO:0000256" key="1">
    <source>
        <dbReference type="ARBA" id="ARBA00006500"/>
    </source>
</evidence>
<dbReference type="CDD" id="cd00586">
    <property type="entry name" value="4HBT"/>
    <property type="match status" value="1"/>
</dbReference>
<evidence type="ECO:0000256" key="7">
    <source>
        <dbReference type="ARBA" id="ARBA00023160"/>
    </source>
</evidence>
<evidence type="ECO:0000256" key="4">
    <source>
        <dbReference type="ARBA" id="ARBA00022832"/>
    </source>
</evidence>
<dbReference type="GO" id="GO:0016297">
    <property type="term" value="F:fatty acyl-[ACP] hydrolase activity"/>
    <property type="evidence" value="ECO:0007669"/>
    <property type="project" value="InterPro"/>
</dbReference>
<evidence type="ECO:0000256" key="2">
    <source>
        <dbReference type="ARBA" id="ARBA00022516"/>
    </source>
</evidence>
<name>A0A9D1L5I0_9ACTN</name>
<dbReference type="InterPro" id="IPR029069">
    <property type="entry name" value="HotDog_dom_sf"/>
</dbReference>
<dbReference type="PANTHER" id="PTHR31727:SF6">
    <property type="entry name" value="OLEOYL-ACYL CARRIER PROTEIN THIOESTERASE 1, CHLOROPLASTIC"/>
    <property type="match status" value="1"/>
</dbReference>
<feature type="compositionally biased region" description="Polar residues" evidence="8">
    <location>
        <begin position="1"/>
        <end position="21"/>
    </location>
</feature>
<sequence length="258" mass="29565">MSDITSQHKQPATNTSNNAEGQTAPFEYDFHVRYSEVDHRGLMTLPAVVNAFQDCSTFQSEVLGVGMRWLKQERHAWVLTHWHIAIDRYPALCEHITVGTFASRSRGVTAERFFYLRDDEGNFVAKGKSSWVFLNMETGKPARIEPRFVEPYGTHEPLPMPPESRRVVIPESREFRDPLTIRRGQIDTNEHVNNAEYVQMALEQLDREIDPHVLRVDYRRAAVLGDLVRPGIGRNKEGNLVITLDDTNDTMFASIELI</sequence>
<dbReference type="Pfam" id="PF01643">
    <property type="entry name" value="Acyl-ACP_TE"/>
    <property type="match status" value="1"/>
</dbReference>
<evidence type="ECO:0000259" key="10">
    <source>
        <dbReference type="Pfam" id="PF20791"/>
    </source>
</evidence>
<dbReference type="InterPro" id="IPR045023">
    <property type="entry name" value="FATA/B"/>
</dbReference>
<reference evidence="11" key="1">
    <citation type="submission" date="2020-10" db="EMBL/GenBank/DDBJ databases">
        <authorList>
            <person name="Gilroy R."/>
        </authorList>
    </citation>
    <scope>NUCLEOTIDE SEQUENCE</scope>
    <source>
        <strain evidence="11">ChiHjej12B11-29160</strain>
    </source>
</reference>
<keyword evidence="3" id="KW-0378">Hydrolase</keyword>
<proteinExistence type="inferred from homology"/>
<evidence type="ECO:0000313" key="12">
    <source>
        <dbReference type="Proteomes" id="UP000824078"/>
    </source>
</evidence>
<dbReference type="GO" id="GO:0000036">
    <property type="term" value="F:acyl carrier activity"/>
    <property type="evidence" value="ECO:0007669"/>
    <property type="project" value="TreeGrafter"/>
</dbReference>
<reference evidence="11" key="2">
    <citation type="journal article" date="2021" name="PeerJ">
        <title>Extensive microbial diversity within the chicken gut microbiome revealed by metagenomics and culture.</title>
        <authorList>
            <person name="Gilroy R."/>
            <person name="Ravi A."/>
            <person name="Getino M."/>
            <person name="Pursley I."/>
            <person name="Horton D.L."/>
            <person name="Alikhan N.F."/>
            <person name="Baker D."/>
            <person name="Gharbi K."/>
            <person name="Hall N."/>
            <person name="Watson M."/>
            <person name="Adriaenssens E.M."/>
            <person name="Foster-Nyarko E."/>
            <person name="Jarju S."/>
            <person name="Secka A."/>
            <person name="Antonio M."/>
            <person name="Oren A."/>
            <person name="Chaudhuri R.R."/>
            <person name="La Ragione R."/>
            <person name="Hildebrand F."/>
            <person name="Pallen M.J."/>
        </authorList>
    </citation>
    <scope>NUCLEOTIDE SEQUENCE</scope>
    <source>
        <strain evidence="11">ChiHjej12B11-29160</strain>
    </source>
</reference>
<dbReference type="InterPro" id="IPR002864">
    <property type="entry name" value="Acyl-ACP_thioesterase_NHD"/>
</dbReference>
<dbReference type="PANTHER" id="PTHR31727">
    <property type="entry name" value="OLEOYL-ACYL CARRIER PROTEIN THIOESTERASE 1, CHLOROPLASTIC"/>
    <property type="match status" value="1"/>
</dbReference>
<evidence type="ECO:0000256" key="8">
    <source>
        <dbReference type="SAM" id="MobiDB-lite"/>
    </source>
</evidence>
<keyword evidence="4" id="KW-0276">Fatty acid metabolism</keyword>
<dbReference type="InterPro" id="IPR049427">
    <property type="entry name" value="Acyl-ACP_TE_C"/>
</dbReference>
<evidence type="ECO:0000256" key="5">
    <source>
        <dbReference type="ARBA" id="ARBA00022946"/>
    </source>
</evidence>
<keyword evidence="5" id="KW-0809">Transit peptide</keyword>
<organism evidence="11 12">
    <name type="scientific">Candidatus Coprovicinus avistercoris</name>
    <dbReference type="NCBI Taxonomy" id="2840754"/>
    <lineage>
        <taxon>Bacteria</taxon>
        <taxon>Bacillati</taxon>
        <taxon>Actinomycetota</taxon>
        <taxon>Coriobacteriia</taxon>
        <taxon>Coriobacteriales</taxon>
        <taxon>Coriobacteriaceae</taxon>
        <taxon>Coriobacteriaceae incertae sedis</taxon>
        <taxon>Candidatus Coprovicinus</taxon>
    </lineage>
</organism>
<keyword evidence="7" id="KW-0275">Fatty acid biosynthesis</keyword>
<dbReference type="Gene3D" id="3.10.129.10">
    <property type="entry name" value="Hotdog Thioesterase"/>
    <property type="match status" value="1"/>
</dbReference>
<accession>A0A9D1L5I0</accession>
<gene>
    <name evidence="11" type="ORF">IAD17_07295</name>
</gene>
<comment type="caution">
    <text evidence="11">The sequence shown here is derived from an EMBL/GenBank/DDBJ whole genome shotgun (WGS) entry which is preliminary data.</text>
</comment>
<dbReference type="AlphaFoldDB" id="A0A9D1L5I0"/>
<dbReference type="SUPFAM" id="SSF54637">
    <property type="entry name" value="Thioesterase/thiol ester dehydrase-isomerase"/>
    <property type="match status" value="2"/>
</dbReference>
<dbReference type="Proteomes" id="UP000824078">
    <property type="component" value="Unassembled WGS sequence"/>
</dbReference>
<feature type="domain" description="Acyl-ACP thioesterase-like C-terminal" evidence="10">
    <location>
        <begin position="174"/>
        <end position="229"/>
    </location>
</feature>
<dbReference type="EMBL" id="DVMQ01000018">
    <property type="protein sequence ID" value="HIU24711.1"/>
    <property type="molecule type" value="Genomic_DNA"/>
</dbReference>
<protein>
    <submittedName>
        <fullName evidence="11">Acyl-[acyl-carrier-protein] thioesterase</fullName>
    </submittedName>
</protein>
<comment type="similarity">
    <text evidence="1">Belongs to the acyl-ACP thioesterase family.</text>
</comment>
<evidence type="ECO:0000259" key="9">
    <source>
        <dbReference type="Pfam" id="PF01643"/>
    </source>
</evidence>
<feature type="region of interest" description="Disordered" evidence="8">
    <location>
        <begin position="1"/>
        <end position="22"/>
    </location>
</feature>
<feature type="domain" description="Acyl-ACP thioesterase N-terminal hotdog" evidence="9">
    <location>
        <begin position="26"/>
        <end position="152"/>
    </location>
</feature>
<evidence type="ECO:0000256" key="6">
    <source>
        <dbReference type="ARBA" id="ARBA00023098"/>
    </source>
</evidence>
<evidence type="ECO:0000256" key="3">
    <source>
        <dbReference type="ARBA" id="ARBA00022801"/>
    </source>
</evidence>
<keyword evidence="2" id="KW-0444">Lipid biosynthesis</keyword>